<reference evidence="2" key="1">
    <citation type="journal article" date="2004" name="Nature">
        <title>Genome duplication in the teleost fish Tetraodon nigroviridis reveals the early vertebrate proto-karyotype.</title>
        <authorList>
            <person name="Jaillon O."/>
            <person name="Aury J.-M."/>
            <person name="Brunet F."/>
            <person name="Petit J.-L."/>
            <person name="Stange-Thomann N."/>
            <person name="Mauceli E."/>
            <person name="Bouneau L."/>
            <person name="Fischer C."/>
            <person name="Ozouf-Costaz C."/>
            <person name="Bernot A."/>
            <person name="Nicaud S."/>
            <person name="Jaffe D."/>
            <person name="Fisher S."/>
            <person name="Lutfalla G."/>
            <person name="Dossat C."/>
            <person name="Segurens B."/>
            <person name="Dasilva C."/>
            <person name="Salanoubat M."/>
            <person name="Levy M."/>
            <person name="Boudet N."/>
            <person name="Castellano S."/>
            <person name="Anthouard V."/>
            <person name="Jubin C."/>
            <person name="Castelli V."/>
            <person name="Katinka M."/>
            <person name="Vacherie B."/>
            <person name="Biemont C."/>
            <person name="Skalli Z."/>
            <person name="Cattolico L."/>
            <person name="Poulain J."/>
            <person name="De Berardinis V."/>
            <person name="Cruaud C."/>
            <person name="Duprat S."/>
            <person name="Brottier P."/>
            <person name="Coutanceau J.-P."/>
            <person name="Gouzy J."/>
            <person name="Parra G."/>
            <person name="Lardier G."/>
            <person name="Chapple C."/>
            <person name="McKernan K.J."/>
            <person name="McEwan P."/>
            <person name="Bosak S."/>
            <person name="Kellis M."/>
            <person name="Volff J.-N."/>
            <person name="Guigo R."/>
            <person name="Zody M.C."/>
            <person name="Mesirov J."/>
            <person name="Lindblad-Toh K."/>
            <person name="Birren B."/>
            <person name="Nusbaum C."/>
            <person name="Kahn D."/>
            <person name="Robinson-Rechavi M."/>
            <person name="Laudet V."/>
            <person name="Schachter V."/>
            <person name="Quetier F."/>
            <person name="Saurin W."/>
            <person name="Scarpelli C."/>
            <person name="Wincker P."/>
            <person name="Lander E.S."/>
            <person name="Weissenbach J."/>
            <person name="Roest Crollius H."/>
        </authorList>
    </citation>
    <scope>NUCLEOTIDE SEQUENCE [LARGE SCALE GENOMIC DNA]</scope>
</reference>
<feature type="region of interest" description="Disordered" evidence="1">
    <location>
        <begin position="22"/>
        <end position="91"/>
    </location>
</feature>
<organism evidence="2">
    <name type="scientific">Tetraodon nigroviridis</name>
    <name type="common">Spotted green pufferfish</name>
    <name type="synonym">Chelonodon nigroviridis</name>
    <dbReference type="NCBI Taxonomy" id="99883"/>
    <lineage>
        <taxon>Eukaryota</taxon>
        <taxon>Metazoa</taxon>
        <taxon>Chordata</taxon>
        <taxon>Craniata</taxon>
        <taxon>Vertebrata</taxon>
        <taxon>Euteleostomi</taxon>
        <taxon>Actinopterygii</taxon>
        <taxon>Neopterygii</taxon>
        <taxon>Teleostei</taxon>
        <taxon>Neoteleostei</taxon>
        <taxon>Acanthomorphata</taxon>
        <taxon>Eupercaria</taxon>
        <taxon>Tetraodontiformes</taxon>
        <taxon>Tetradontoidea</taxon>
        <taxon>Tetraodontidae</taxon>
        <taxon>Tetraodon</taxon>
    </lineage>
</organism>
<dbReference type="KEGG" id="tng:GSTEN00014696G001"/>
<sequence length="91" mass="9998">MEDLPRRDSRVQDLLQPFVKKVKEKQKTESKRKALDPQTEEETATADEKIKLDSKTKKQRETGGSVPVRGESTVGDQPTVSASGGSPSVIC</sequence>
<comment type="caution">
    <text evidence="2">The sequence shown here is derived from an EMBL/GenBank/DDBJ whole genome shotgun (WGS) entry which is preliminary data.</text>
</comment>
<evidence type="ECO:0000313" key="2">
    <source>
        <dbReference type="EMBL" id="CAF97361.1"/>
    </source>
</evidence>
<protein>
    <submittedName>
        <fullName evidence="2">(spotted green pufferfish) hypothetical protein</fullName>
    </submittedName>
</protein>
<proteinExistence type="predicted"/>
<reference evidence="2" key="2">
    <citation type="submission" date="2004-02" db="EMBL/GenBank/DDBJ databases">
        <authorList>
            <consortium name="Genoscope"/>
            <consortium name="Whitehead Institute Centre for Genome Research"/>
        </authorList>
    </citation>
    <scope>NUCLEOTIDE SEQUENCE</scope>
</reference>
<dbReference type="EMBL" id="CAAE01014536">
    <property type="protein sequence ID" value="CAF97361.1"/>
    <property type="molecule type" value="Genomic_DNA"/>
</dbReference>
<gene>
    <name evidence="2" type="ORF">GSTENG00014696001</name>
</gene>
<feature type="compositionally biased region" description="Basic and acidic residues" evidence="1">
    <location>
        <begin position="25"/>
        <end position="35"/>
    </location>
</feature>
<dbReference type="AlphaFoldDB" id="Q4SPS1"/>
<name>Q4SPS1_TETNG</name>
<accession>Q4SPS1</accession>
<feature type="compositionally biased region" description="Polar residues" evidence="1">
    <location>
        <begin position="74"/>
        <end position="91"/>
    </location>
</feature>
<feature type="compositionally biased region" description="Basic and acidic residues" evidence="1">
    <location>
        <begin position="46"/>
        <end position="61"/>
    </location>
</feature>
<evidence type="ECO:0000256" key="1">
    <source>
        <dbReference type="SAM" id="MobiDB-lite"/>
    </source>
</evidence>